<reference evidence="19" key="1">
    <citation type="submission" date="2022-03" db="EMBL/GenBank/DDBJ databases">
        <authorList>
            <person name="Legras J.-L."/>
            <person name="Devillers H."/>
            <person name="Grondin C."/>
        </authorList>
    </citation>
    <scope>NUCLEOTIDE SEQUENCE</scope>
    <source>
        <strain evidence="19">CLIB 1423</strain>
    </source>
</reference>
<evidence type="ECO:0000313" key="19">
    <source>
        <dbReference type="EMBL" id="CAH2352615.1"/>
    </source>
</evidence>
<keyword evidence="20" id="KW-1185">Reference proteome</keyword>
<accession>A0A9P0VY40</accession>
<dbReference type="Pfam" id="PF02770">
    <property type="entry name" value="Acyl-CoA_dh_M"/>
    <property type="match status" value="1"/>
</dbReference>
<feature type="domain" description="Acyl-CoA oxidase/dehydrogenase middle" evidence="16">
    <location>
        <begin position="168"/>
        <end position="277"/>
    </location>
</feature>
<dbReference type="OrthoDB" id="538336at2759"/>
<dbReference type="InterPro" id="IPR046373">
    <property type="entry name" value="Acyl-CoA_Oxase/DH_mid-dom_sf"/>
</dbReference>
<dbReference type="InterPro" id="IPR055060">
    <property type="entry name" value="ACOX_C_alpha1"/>
</dbReference>
<evidence type="ECO:0000256" key="4">
    <source>
        <dbReference type="ARBA" id="ARBA00004846"/>
    </source>
</evidence>
<dbReference type="FunFam" id="2.40.110.10:FF:000003">
    <property type="entry name" value="Acyl-coenzyme A oxidase"/>
    <property type="match status" value="1"/>
</dbReference>
<dbReference type="SUPFAM" id="SSF47203">
    <property type="entry name" value="Acyl-CoA dehydrogenase C-terminal domain-like"/>
    <property type="match status" value="2"/>
</dbReference>
<dbReference type="PANTHER" id="PTHR10909">
    <property type="entry name" value="ELECTRON TRANSPORT OXIDOREDUCTASE"/>
    <property type="match status" value="1"/>
</dbReference>
<dbReference type="GO" id="GO:0005504">
    <property type="term" value="F:fatty acid binding"/>
    <property type="evidence" value="ECO:0007669"/>
    <property type="project" value="TreeGrafter"/>
</dbReference>
<evidence type="ECO:0000256" key="8">
    <source>
        <dbReference type="ARBA" id="ARBA00022832"/>
    </source>
</evidence>
<feature type="domain" description="Acyl-CoA oxidase C-alpha1" evidence="18">
    <location>
        <begin position="307"/>
        <end position="482"/>
    </location>
</feature>
<dbReference type="PANTHER" id="PTHR10909:SF352">
    <property type="entry name" value="ACYL-COENZYME A OXIDASE-LIKE PROTEIN"/>
    <property type="match status" value="1"/>
</dbReference>
<dbReference type="GO" id="GO:0033540">
    <property type="term" value="P:fatty acid beta-oxidation using acyl-CoA oxidase"/>
    <property type="evidence" value="ECO:0007669"/>
    <property type="project" value="TreeGrafter"/>
</dbReference>
<dbReference type="InterPro" id="IPR009100">
    <property type="entry name" value="AcylCoA_DH/oxidase_NM_dom_sf"/>
</dbReference>
<dbReference type="SUPFAM" id="SSF56645">
    <property type="entry name" value="Acyl-CoA dehydrogenase NM domain-like"/>
    <property type="match status" value="1"/>
</dbReference>
<evidence type="ECO:0000256" key="12">
    <source>
        <dbReference type="PIRNR" id="PIRNR000168"/>
    </source>
</evidence>
<dbReference type="InterPro" id="IPR036250">
    <property type="entry name" value="AcylCo_DH-like_C"/>
</dbReference>
<feature type="binding site" evidence="14">
    <location>
        <position position="211"/>
    </location>
    <ligand>
        <name>FAD</name>
        <dbReference type="ChEBI" id="CHEBI:57692"/>
    </ligand>
</feature>
<comment type="catalytic activity">
    <reaction evidence="1">
        <text>a 2,3-saturated acyl-CoA + O2 = a (2E)-enoyl-CoA + H2O2</text>
        <dbReference type="Rhea" id="RHEA:38959"/>
        <dbReference type="ChEBI" id="CHEBI:15379"/>
        <dbReference type="ChEBI" id="CHEBI:16240"/>
        <dbReference type="ChEBI" id="CHEBI:58856"/>
        <dbReference type="ChEBI" id="CHEBI:65111"/>
        <dbReference type="EC" id="1.3.3.6"/>
    </reaction>
</comment>
<dbReference type="InterPro" id="IPR006091">
    <property type="entry name" value="Acyl-CoA_Oxase/DH_mid-dom"/>
</dbReference>
<evidence type="ECO:0000259" key="17">
    <source>
        <dbReference type="Pfam" id="PF14749"/>
    </source>
</evidence>
<comment type="cofactor">
    <cofactor evidence="2">
        <name>FAD</name>
        <dbReference type="ChEBI" id="CHEBI:57692"/>
    </cofactor>
</comment>
<comment type="similarity">
    <text evidence="5 12">Belongs to the acyl-CoA oxidase family.</text>
</comment>
<evidence type="ECO:0000256" key="10">
    <source>
        <dbReference type="ARBA" id="ARBA00023098"/>
    </source>
</evidence>
<sequence length="719" mass="80708">MSDENEYDDDYEPPPFIAEAQVNVSSEAPPDPVSSISKERDGKFDTLLMHQFLEGKAKSKQILKLYKSLERDPFLRATFNDYEITREQSRELSAVRINRMARYIETDSPEDFHRRLNLLTVYDPSTGIRIAVNLGLYVNCVKGNGTDEQYKYWCVTNQTKDINKLYGCFGMTELGHGSNVAGCETTATFDEETDEFVIDTPTISATKWWIGGAAHSATHSAIYARLIVKGKDYGVKTFVVPLRDTDHELLPGVAIGDIGSKMGREGVDNGWIQFSDVRIPRFFMLQKFCKVSREGKVTLPPLEQLSYISLLGGRVGMAVDSYRIIARFITIAVRYGVGRRQFQKPLAEDWDPEVQIMDYALHQRRLFPILALCYAMALGTSQLENEHTAILKDLEAAVKANDTKAINKSIGDTKSLFIDSGSLKSTNTWLAADCITECRQSCGGHGYSAYNGFGKAYDDWVVQCTWEGDNSVLAMSVGKTLIKNVEGVLSKGNKVGGSVAFLSNAKEYVKDLKKEYLTDEDVNSPSKILTALEVLIVRLCYSSLETLKSNGGDWDAISHTRVLLSKLRAHHYLLQNFIGQLSNADSSIRPFLDVLLRLYANAWVLDSFSADFLLNYVYPQSVKKLVNATRIPELCTEVRPRAILLTDSFLQPDMLLNSAIGKYDGNIYENYFGIVKEQNPAYPSKAPHSKILEDMLNRGSIDERSREELTDETKDLFKI</sequence>
<dbReference type="FunFam" id="1.10.540.10:FF:000018">
    <property type="entry name" value="Acyl-coenzyme A oxidase"/>
    <property type="match status" value="1"/>
</dbReference>
<dbReference type="AlphaFoldDB" id="A0A9P0VY40"/>
<feature type="domain" description="Acyl-CoA oxidase C-terminal" evidence="15">
    <location>
        <begin position="525"/>
        <end position="697"/>
    </location>
</feature>
<dbReference type="Gene3D" id="1.10.540.10">
    <property type="entry name" value="Acyl-CoA dehydrogenase/oxidase, N-terminal domain"/>
    <property type="match status" value="1"/>
</dbReference>
<evidence type="ECO:0000256" key="2">
    <source>
        <dbReference type="ARBA" id="ARBA00001974"/>
    </source>
</evidence>
<protein>
    <recommendedName>
        <fullName evidence="12">Acyl-coenzyme A oxidase</fullName>
    </recommendedName>
</protein>
<dbReference type="PIRSF" id="PIRSF000168">
    <property type="entry name" value="Acyl-CoA_oxidase"/>
    <property type="match status" value="1"/>
</dbReference>
<dbReference type="FunFam" id="1.20.140.10:FF:000015">
    <property type="entry name" value="Acyl-coenzyme A oxidase"/>
    <property type="match status" value="1"/>
</dbReference>
<dbReference type="GO" id="GO:0005777">
    <property type="term" value="C:peroxisome"/>
    <property type="evidence" value="ECO:0007669"/>
    <property type="project" value="UniProtKB-SubCell"/>
</dbReference>
<dbReference type="InterPro" id="IPR012258">
    <property type="entry name" value="Acyl-CoA_oxidase"/>
</dbReference>
<evidence type="ECO:0000256" key="1">
    <source>
        <dbReference type="ARBA" id="ARBA00001201"/>
    </source>
</evidence>
<dbReference type="Pfam" id="PF22924">
    <property type="entry name" value="ACOX_C_alpha1"/>
    <property type="match status" value="1"/>
</dbReference>
<evidence type="ECO:0000256" key="11">
    <source>
        <dbReference type="ARBA" id="ARBA00023140"/>
    </source>
</evidence>
<keyword evidence="9" id="KW-0560">Oxidoreductase</keyword>
<evidence type="ECO:0000259" key="18">
    <source>
        <dbReference type="Pfam" id="PF22924"/>
    </source>
</evidence>
<evidence type="ECO:0000256" key="3">
    <source>
        <dbReference type="ARBA" id="ARBA00004275"/>
    </source>
</evidence>
<evidence type="ECO:0000256" key="6">
    <source>
        <dbReference type="ARBA" id="ARBA00022630"/>
    </source>
</evidence>
<feature type="active site" description="Proton acceptor" evidence="13">
    <location>
        <position position="467"/>
    </location>
</feature>
<evidence type="ECO:0000256" key="5">
    <source>
        <dbReference type="ARBA" id="ARBA00006288"/>
    </source>
</evidence>
<evidence type="ECO:0000259" key="15">
    <source>
        <dbReference type="Pfam" id="PF01756"/>
    </source>
</evidence>
<dbReference type="InterPro" id="IPR002655">
    <property type="entry name" value="Acyl-CoA_oxidase_C"/>
</dbReference>
<organism evidence="19 20">
    <name type="scientific">[Candida] railenensis</name>
    <dbReference type="NCBI Taxonomy" id="45579"/>
    <lineage>
        <taxon>Eukaryota</taxon>
        <taxon>Fungi</taxon>
        <taxon>Dikarya</taxon>
        <taxon>Ascomycota</taxon>
        <taxon>Saccharomycotina</taxon>
        <taxon>Pichiomycetes</taxon>
        <taxon>Debaryomycetaceae</taxon>
        <taxon>Kurtzmaniella</taxon>
    </lineage>
</organism>
<dbReference type="GO" id="GO:0071949">
    <property type="term" value="F:FAD binding"/>
    <property type="evidence" value="ECO:0007669"/>
    <property type="project" value="InterPro"/>
</dbReference>
<gene>
    <name evidence="19" type="ORF">CLIB1423_07S03620</name>
</gene>
<comment type="subcellular location">
    <subcellularLocation>
        <location evidence="3">Peroxisome</location>
    </subcellularLocation>
</comment>
<name>A0A9P0VY40_9ASCO</name>
<dbReference type="Gene3D" id="1.20.140.10">
    <property type="entry name" value="Butyryl-CoA Dehydrogenase, subunit A, domain 3"/>
    <property type="match status" value="2"/>
</dbReference>
<feature type="binding site" evidence="14">
    <location>
        <position position="172"/>
    </location>
    <ligand>
        <name>FAD</name>
        <dbReference type="ChEBI" id="CHEBI:57692"/>
    </ligand>
</feature>
<keyword evidence="11" id="KW-0576">Peroxisome</keyword>
<dbReference type="GO" id="GO:0055088">
    <property type="term" value="P:lipid homeostasis"/>
    <property type="evidence" value="ECO:0007669"/>
    <property type="project" value="TreeGrafter"/>
</dbReference>
<dbReference type="Proteomes" id="UP000837801">
    <property type="component" value="Unassembled WGS sequence"/>
</dbReference>
<dbReference type="InterPro" id="IPR029320">
    <property type="entry name" value="Acyl-CoA_ox_N"/>
</dbReference>
<feature type="domain" description="Acyl-coenzyme A oxidase N-terminal" evidence="17">
    <location>
        <begin position="49"/>
        <end position="154"/>
    </location>
</feature>
<comment type="pathway">
    <text evidence="4">Lipid metabolism; peroxisomal fatty acid beta-oxidation.</text>
</comment>
<keyword evidence="10" id="KW-0443">Lipid metabolism</keyword>
<comment type="caution">
    <text evidence="19">The sequence shown here is derived from an EMBL/GenBank/DDBJ whole genome shotgun (WGS) entry which is preliminary data.</text>
</comment>
<proteinExistence type="inferred from homology"/>
<dbReference type="Pfam" id="PF14749">
    <property type="entry name" value="Acyl-CoA_ox_N"/>
    <property type="match status" value="1"/>
</dbReference>
<dbReference type="EMBL" id="CAKXYY010000007">
    <property type="protein sequence ID" value="CAH2352615.1"/>
    <property type="molecule type" value="Genomic_DNA"/>
</dbReference>
<dbReference type="Gene3D" id="2.40.110.10">
    <property type="entry name" value="Butyryl-CoA Dehydrogenase, subunit A, domain 2"/>
    <property type="match status" value="1"/>
</dbReference>
<keyword evidence="7 12" id="KW-0274">FAD</keyword>
<evidence type="ECO:0000259" key="16">
    <source>
        <dbReference type="Pfam" id="PF02770"/>
    </source>
</evidence>
<evidence type="ECO:0000256" key="13">
    <source>
        <dbReference type="PIRSR" id="PIRSR000168-1"/>
    </source>
</evidence>
<evidence type="ECO:0000256" key="14">
    <source>
        <dbReference type="PIRSR" id="PIRSR000168-2"/>
    </source>
</evidence>
<dbReference type="GO" id="GO:0003997">
    <property type="term" value="F:acyl-CoA oxidase activity"/>
    <property type="evidence" value="ECO:0007669"/>
    <property type="project" value="UniProtKB-EC"/>
</dbReference>
<evidence type="ECO:0000313" key="20">
    <source>
        <dbReference type="Proteomes" id="UP000837801"/>
    </source>
</evidence>
<dbReference type="InterPro" id="IPR037069">
    <property type="entry name" value="AcylCoA_DH/ox_N_sf"/>
</dbReference>
<evidence type="ECO:0000256" key="7">
    <source>
        <dbReference type="ARBA" id="ARBA00022827"/>
    </source>
</evidence>
<keyword evidence="6 12" id="KW-0285">Flavoprotein</keyword>
<keyword evidence="8" id="KW-0276">Fatty acid metabolism</keyword>
<evidence type="ECO:0000256" key="9">
    <source>
        <dbReference type="ARBA" id="ARBA00023002"/>
    </source>
</evidence>
<dbReference type="Pfam" id="PF01756">
    <property type="entry name" value="ACOX"/>
    <property type="match status" value="1"/>
</dbReference>